<dbReference type="InterPro" id="IPR001789">
    <property type="entry name" value="Sig_transdc_resp-reg_receiver"/>
</dbReference>
<sequence length="258" mass="28393">MQPLLQRVLVVDPQPTSARFVAGLMRDVCRPETWIAESNAQAMELAAEHDPQIVFAELSDQKVDGVALTRALRRSDLSCRKAPVILVTSQATAGAILAARDAGVHEFLRKPFTVKDLMRRLEAVTLRGRDWVEAVDYVGPDRRRFNSAEFKGPLKRQVDVHGPTDGARIGQCLKILRSALGAIDRDPAQALRAMLAQTTELQLISGGGADSRLTMVVGDFHRYLFEASSLSQRLDRSEAERKAAPLLAYLPSPDQRAA</sequence>
<dbReference type="EMBL" id="QFYR01000001">
    <property type="protein sequence ID" value="RAK58281.1"/>
    <property type="molecule type" value="Genomic_DNA"/>
</dbReference>
<dbReference type="Gene3D" id="3.40.50.2300">
    <property type="match status" value="1"/>
</dbReference>
<organism evidence="4 5">
    <name type="scientific">Phenylobacterium deserti</name>
    <dbReference type="NCBI Taxonomy" id="1914756"/>
    <lineage>
        <taxon>Bacteria</taxon>
        <taxon>Pseudomonadati</taxon>
        <taxon>Pseudomonadota</taxon>
        <taxon>Alphaproteobacteria</taxon>
        <taxon>Caulobacterales</taxon>
        <taxon>Caulobacteraceae</taxon>
        <taxon>Phenylobacterium</taxon>
    </lineage>
</organism>
<evidence type="ECO:0000313" key="4">
    <source>
        <dbReference type="EMBL" id="RAK58281.1"/>
    </source>
</evidence>
<dbReference type="Pfam" id="PF00072">
    <property type="entry name" value="Response_reg"/>
    <property type="match status" value="1"/>
</dbReference>
<dbReference type="GO" id="GO:0000160">
    <property type="term" value="P:phosphorelay signal transduction system"/>
    <property type="evidence" value="ECO:0007669"/>
    <property type="project" value="InterPro"/>
</dbReference>
<gene>
    <name evidence="4" type="ORF">DJ018_07885</name>
</gene>
<name>A0A328AVT3_9CAUL</name>
<evidence type="ECO:0000256" key="1">
    <source>
        <dbReference type="ARBA" id="ARBA00022553"/>
    </source>
</evidence>
<evidence type="ECO:0000313" key="5">
    <source>
        <dbReference type="Proteomes" id="UP000249725"/>
    </source>
</evidence>
<accession>A0A328AVT3</accession>
<dbReference type="OrthoDB" id="9786548at2"/>
<comment type="caution">
    <text evidence="2">Lacks conserved residue(s) required for the propagation of feature annotation.</text>
</comment>
<dbReference type="InterPro" id="IPR011006">
    <property type="entry name" value="CheY-like_superfamily"/>
</dbReference>
<dbReference type="InterPro" id="IPR050595">
    <property type="entry name" value="Bact_response_regulator"/>
</dbReference>
<dbReference type="SMART" id="SM00448">
    <property type="entry name" value="REC"/>
    <property type="match status" value="1"/>
</dbReference>
<dbReference type="Proteomes" id="UP000249725">
    <property type="component" value="Unassembled WGS sequence"/>
</dbReference>
<comment type="caution">
    <text evidence="4">The sequence shown here is derived from an EMBL/GenBank/DDBJ whole genome shotgun (WGS) entry which is preliminary data.</text>
</comment>
<dbReference type="PROSITE" id="PS50110">
    <property type="entry name" value="RESPONSE_REGULATORY"/>
    <property type="match status" value="1"/>
</dbReference>
<dbReference type="PANTHER" id="PTHR44591">
    <property type="entry name" value="STRESS RESPONSE REGULATOR PROTEIN 1"/>
    <property type="match status" value="1"/>
</dbReference>
<evidence type="ECO:0000256" key="2">
    <source>
        <dbReference type="PROSITE-ProRule" id="PRU00169"/>
    </source>
</evidence>
<protein>
    <submittedName>
        <fullName evidence="4">Response regulator</fullName>
    </submittedName>
</protein>
<dbReference type="PANTHER" id="PTHR44591:SF3">
    <property type="entry name" value="RESPONSE REGULATORY DOMAIN-CONTAINING PROTEIN"/>
    <property type="match status" value="1"/>
</dbReference>
<feature type="domain" description="Response regulatory" evidence="3">
    <location>
        <begin position="7"/>
        <end position="125"/>
    </location>
</feature>
<reference evidence="5" key="1">
    <citation type="submission" date="2018-05" db="EMBL/GenBank/DDBJ databases">
        <authorList>
            <person name="Li X."/>
        </authorList>
    </citation>
    <scope>NUCLEOTIDE SEQUENCE [LARGE SCALE GENOMIC DNA]</scope>
    <source>
        <strain evidence="5">YIM 73061</strain>
    </source>
</reference>
<keyword evidence="1" id="KW-0597">Phosphoprotein</keyword>
<proteinExistence type="predicted"/>
<dbReference type="AlphaFoldDB" id="A0A328AVT3"/>
<evidence type="ECO:0000259" key="3">
    <source>
        <dbReference type="PROSITE" id="PS50110"/>
    </source>
</evidence>
<keyword evidence="5" id="KW-1185">Reference proteome</keyword>
<dbReference type="SUPFAM" id="SSF52172">
    <property type="entry name" value="CheY-like"/>
    <property type="match status" value="1"/>
</dbReference>